<comment type="caution">
    <text evidence="4">The sequence shown here is derived from an EMBL/GenBank/DDBJ whole genome shotgun (WGS) entry which is preliminary data.</text>
</comment>
<evidence type="ECO:0000256" key="2">
    <source>
        <dbReference type="SAM" id="MobiDB-lite"/>
    </source>
</evidence>
<feature type="compositionally biased region" description="Basic and acidic residues" evidence="2">
    <location>
        <begin position="129"/>
        <end position="139"/>
    </location>
</feature>
<dbReference type="EMBL" id="LGRX02033173">
    <property type="protein sequence ID" value="KAK3242426.1"/>
    <property type="molecule type" value="Genomic_DNA"/>
</dbReference>
<feature type="compositionally biased region" description="Basic and acidic residues" evidence="2">
    <location>
        <begin position="1044"/>
        <end position="1053"/>
    </location>
</feature>
<keyword evidence="3" id="KW-1133">Transmembrane helix</keyword>
<evidence type="ECO:0000256" key="1">
    <source>
        <dbReference type="SAM" id="Coils"/>
    </source>
</evidence>
<feature type="transmembrane region" description="Helical" evidence="3">
    <location>
        <begin position="221"/>
        <end position="241"/>
    </location>
</feature>
<keyword evidence="1" id="KW-0175">Coiled coil</keyword>
<accession>A0AAE0BTA4</accession>
<name>A0AAE0BTA4_9CHLO</name>
<evidence type="ECO:0000313" key="5">
    <source>
        <dbReference type="Proteomes" id="UP001190700"/>
    </source>
</evidence>
<feature type="coiled-coil region" evidence="1">
    <location>
        <begin position="295"/>
        <end position="322"/>
    </location>
</feature>
<feature type="region of interest" description="Disordered" evidence="2">
    <location>
        <begin position="1"/>
        <end position="48"/>
    </location>
</feature>
<feature type="compositionally biased region" description="Basic and acidic residues" evidence="2">
    <location>
        <begin position="27"/>
        <end position="39"/>
    </location>
</feature>
<evidence type="ECO:0000256" key="3">
    <source>
        <dbReference type="SAM" id="Phobius"/>
    </source>
</evidence>
<organism evidence="4 5">
    <name type="scientific">Cymbomonas tetramitiformis</name>
    <dbReference type="NCBI Taxonomy" id="36881"/>
    <lineage>
        <taxon>Eukaryota</taxon>
        <taxon>Viridiplantae</taxon>
        <taxon>Chlorophyta</taxon>
        <taxon>Pyramimonadophyceae</taxon>
        <taxon>Pyramimonadales</taxon>
        <taxon>Pyramimonadaceae</taxon>
        <taxon>Cymbomonas</taxon>
    </lineage>
</organism>
<feature type="region of interest" description="Disordered" evidence="2">
    <location>
        <begin position="129"/>
        <end position="215"/>
    </location>
</feature>
<gene>
    <name evidence="4" type="ORF">CYMTET_47884</name>
</gene>
<feature type="compositionally biased region" description="Basic and acidic residues" evidence="2">
    <location>
        <begin position="195"/>
        <end position="208"/>
    </location>
</feature>
<feature type="coiled-coil region" evidence="1">
    <location>
        <begin position="560"/>
        <end position="595"/>
    </location>
</feature>
<proteinExistence type="predicted"/>
<feature type="region of interest" description="Disordered" evidence="2">
    <location>
        <begin position="1044"/>
        <end position="1070"/>
    </location>
</feature>
<feature type="region of interest" description="Disordered" evidence="2">
    <location>
        <begin position="1106"/>
        <end position="1203"/>
    </location>
</feature>
<keyword evidence="3" id="KW-0472">Membrane</keyword>
<feature type="compositionally biased region" description="Basic and acidic residues" evidence="2">
    <location>
        <begin position="1188"/>
        <end position="1203"/>
    </location>
</feature>
<feature type="compositionally biased region" description="Basic and acidic residues" evidence="2">
    <location>
        <begin position="170"/>
        <end position="179"/>
    </location>
</feature>
<keyword evidence="5" id="KW-1185">Reference proteome</keyword>
<feature type="compositionally biased region" description="Basic and acidic residues" evidence="2">
    <location>
        <begin position="1"/>
        <end position="10"/>
    </location>
</feature>
<feature type="coiled-coil region" evidence="1">
    <location>
        <begin position="815"/>
        <end position="906"/>
    </location>
</feature>
<evidence type="ECO:0000313" key="4">
    <source>
        <dbReference type="EMBL" id="KAK3242426.1"/>
    </source>
</evidence>
<dbReference type="AlphaFoldDB" id="A0AAE0BTA4"/>
<dbReference type="Proteomes" id="UP001190700">
    <property type="component" value="Unassembled WGS sequence"/>
</dbReference>
<keyword evidence="3" id="KW-0812">Transmembrane</keyword>
<reference evidence="4 5" key="1">
    <citation type="journal article" date="2015" name="Genome Biol. Evol.">
        <title>Comparative Genomics of a Bacterivorous Green Alga Reveals Evolutionary Causalities and Consequences of Phago-Mixotrophic Mode of Nutrition.</title>
        <authorList>
            <person name="Burns J.A."/>
            <person name="Paasch A."/>
            <person name="Narechania A."/>
            <person name="Kim E."/>
        </authorList>
    </citation>
    <scope>NUCLEOTIDE SEQUENCE [LARGE SCALE GENOMIC DNA]</scope>
    <source>
        <strain evidence="4 5">PLY_AMNH</strain>
    </source>
</reference>
<feature type="compositionally biased region" description="Basic and acidic residues" evidence="2">
    <location>
        <begin position="1143"/>
        <end position="1157"/>
    </location>
</feature>
<protein>
    <submittedName>
        <fullName evidence="4">Uncharacterized protein</fullName>
    </submittedName>
</protein>
<sequence length="1203" mass="133552">MGPSPKETRKGKQFVQTPIDSFVSKRSVPDAEPSRRSDWNQHPVGRNVASGGAIANAFAEQAAARQLLENQARASKVVDVLPSFSNSASSVPLDVESYLPDARVGPDNHMKSQLEFLKTEVEKLEQRKMELSEKSEGHSVQRKHAQQVQARSRARNPAGAAPGSQPYSRPSDDYREERVAPATGARAPPLSSRRKSPEAQYSKRDDKPTPNPNSWNNPLTVLAWLLVLLLVFLAGGVCLILSRNVNAGRQADVAPAGTQPIPGQPVQSQSAAQVAMLQELTAALQQCERSSSTALDSLQEQIQDLRASNHTCERELKQALAATRSCEGQAFMETLDVTSDKLARLCDAPLDVYTTDRQADAMRMEECRRGVYKLQSTLNDIASTRYGIDIYSSRGMEPHLSQKLNTFHDATLKELTKYHDMDLNRLTSTCSDQLTKLRSDLQQQQITYDTTLRNIAETRLDREMHLNKTYFAELEDARIREAELRLQYDTTLDERETLRIEMLQLNHTCKSDVAVLRQQADNFGTFHNDTLLQMTRAHEAQLKQVNQSARVSDRECRMSLEKAEKNFEVKEKQILNDMEKLVRSHEVKLETVEAQCKAHTSQLQNSLNATVEQYSASYSSQVEQLLVSCDATTSQLNDYIGKLKAGIDADLAQAVKDLELTIVKKDSTILQLQKDIERTARTQEAELAKLTRVQEEQLVANSKKVGQIHESNSASVKKAHALQLEEVRRACKITTTELTHDVDRLTGARDIVIAQFEKKIAEIERTHLREVKSLNTTIDRAGSVHNAKVMELNTHIERLLENADKLCEGGSKDLLVSHRKSLEHAEKACAQTKKEMQDSFQGTVSEYNAKLASLERQLASAIANPPASSSGESGKAADEVAHSEMLRKLQEELLDAREQIRNASLSQKWEENSEYVEAAPVVDDELLMTGVRMAFSAILGAALTFFLPRTASTDPAPTISAKPELSKKGSKYFKAKKPEVEKEVEKLKETATIGTQTTENPFLAMKKVELPSSMKTGVSESKQAEGDVMSGLFNNLGLFNKDEANGGKDEKKPNYVARLAPGNQGKTKPNILAKHTTEDGVKIFQVAFYPEGHPKLESGEPIENLEIPPLKSKDAPEGAAATAPEGVKHEGKVAKKNSKKSKMKMDGDQVPKTKVDTSKLPANVQKLLEEEDKEEWSTRAMMGSLVDSFRKSKSKDPLNESAD</sequence>